<dbReference type="Proteomes" id="UP000817658">
    <property type="component" value="Chromosome 1"/>
</dbReference>
<feature type="region of interest" description="Disordered" evidence="1">
    <location>
        <begin position="118"/>
        <end position="210"/>
    </location>
</feature>
<feature type="compositionally biased region" description="Basic residues" evidence="1">
    <location>
        <begin position="150"/>
        <end position="168"/>
    </location>
</feature>
<feature type="compositionally biased region" description="Basic residues" evidence="1">
    <location>
        <begin position="232"/>
        <end position="252"/>
    </location>
</feature>
<feature type="compositionally biased region" description="Basic and acidic residues" evidence="1">
    <location>
        <begin position="134"/>
        <end position="149"/>
    </location>
</feature>
<reference evidence="2" key="1">
    <citation type="journal article" date="2002" name="Nature">
        <title>The genome sequence and structure of rice chromosome 1.</title>
        <authorList>
            <person name="Sasaki T."/>
            <person name="Matsumoto T."/>
            <person name="Yamamoto K."/>
            <person name="Sakata K."/>
            <person name="Baba T."/>
            <person name="Katayose Y."/>
            <person name="Wu J."/>
            <person name="Niimura Y."/>
            <person name="Cheng Z."/>
            <person name="Nagamura Y."/>
            <person name="Antonio B.A."/>
            <person name="Kanamori H."/>
            <person name="Hosokawa S."/>
            <person name="Masukawa M."/>
            <person name="Arikawa K."/>
            <person name="Chiden Y."/>
            <person name="Hayashi M."/>
            <person name="Okamoto M."/>
            <person name="Ando T."/>
            <person name="Aoki H."/>
            <person name="Arita K."/>
            <person name="Hamada M."/>
            <person name="Harada C."/>
            <person name="Hijishita S."/>
            <person name="Honda M."/>
            <person name="Ichikawa Y."/>
            <person name="Idonuma A."/>
            <person name="Iijima M."/>
            <person name="Ikeda M."/>
            <person name="Ikeno M."/>
            <person name="Itoh S."/>
            <person name="Itoh T."/>
            <person name="Itoh Y."/>
            <person name="Itoh Y."/>
            <person name="Iwabuchi A."/>
            <person name="Kamiya K."/>
            <person name="Karasawa W."/>
            <person name="Katagiri S."/>
            <person name="Kikuta A."/>
            <person name="Kobayashi N."/>
            <person name="Kono I."/>
            <person name="Machita K."/>
            <person name="Maehara T."/>
            <person name="Mizuno H."/>
            <person name="Mizubayashi T."/>
            <person name="Mukai Y."/>
            <person name="Nagasaki H."/>
            <person name="Nakashima M."/>
            <person name="Nakama Y."/>
            <person name="Nakamichi Y."/>
            <person name="Nakamura M."/>
            <person name="Namiki N."/>
            <person name="Negishi M."/>
            <person name="Ohta I."/>
            <person name="Ono N."/>
            <person name="Saji S."/>
            <person name="Sakai K."/>
            <person name="Shibata M."/>
            <person name="Shimokawa T."/>
            <person name="Shomura A."/>
            <person name="Song J."/>
            <person name="Takazaki Y."/>
            <person name="Terasawa K."/>
            <person name="Tsuji K."/>
            <person name="Waki K."/>
            <person name="Yamagata H."/>
            <person name="Yamane H."/>
            <person name="Yoshiki S."/>
            <person name="Yoshihara R."/>
            <person name="Yukawa K."/>
            <person name="Zhong H."/>
            <person name="Iwama H."/>
            <person name="Endo T."/>
            <person name="Ito H."/>
            <person name="Hahn J.H."/>
            <person name="Kim H.I."/>
            <person name="Eun M.Y."/>
            <person name="Yano M."/>
            <person name="Jiang J."/>
            <person name="Gojobori T."/>
        </authorList>
    </citation>
    <scope>NUCLEOTIDE SEQUENCE [LARGE SCALE GENOMIC DNA]</scope>
</reference>
<name>Q5N7S3_ORYSJ</name>
<organism evidence="2">
    <name type="scientific">Oryza sativa subsp. japonica</name>
    <name type="common">Rice</name>
    <dbReference type="NCBI Taxonomy" id="39947"/>
    <lineage>
        <taxon>Eukaryota</taxon>
        <taxon>Viridiplantae</taxon>
        <taxon>Streptophyta</taxon>
        <taxon>Embryophyta</taxon>
        <taxon>Tracheophyta</taxon>
        <taxon>Spermatophyta</taxon>
        <taxon>Magnoliopsida</taxon>
        <taxon>Liliopsida</taxon>
        <taxon>Poales</taxon>
        <taxon>Poaceae</taxon>
        <taxon>BOP clade</taxon>
        <taxon>Oryzoideae</taxon>
        <taxon>Oryzeae</taxon>
        <taxon>Oryzinae</taxon>
        <taxon>Oryza</taxon>
        <taxon>Oryza sativa</taxon>
    </lineage>
</organism>
<evidence type="ECO:0000256" key="1">
    <source>
        <dbReference type="SAM" id="MobiDB-lite"/>
    </source>
</evidence>
<evidence type="ECO:0000313" key="2">
    <source>
        <dbReference type="EMBL" id="BAD82486.1"/>
    </source>
</evidence>
<feature type="region of interest" description="Disordered" evidence="1">
    <location>
        <begin position="223"/>
        <end position="252"/>
    </location>
</feature>
<gene>
    <name evidence="2" type="primary">P0034C09.11</name>
</gene>
<protein>
    <submittedName>
        <fullName evidence="2">Uncharacterized protein P0034C09.11</fullName>
    </submittedName>
</protein>
<proteinExistence type="predicted"/>
<dbReference type="EMBL" id="AP003450">
    <property type="protein sequence ID" value="BAD82486.1"/>
    <property type="molecule type" value="Genomic_DNA"/>
</dbReference>
<dbReference type="AlphaFoldDB" id="Q5N7S3"/>
<sequence length="429" mass="48455">MVPPVIHTLRFRVRATAGYRSITRCFSLLSFTSLCYCTCSNPCTRDNTAALPFATNSNFQLLNIPIARNRTISSINQPNYMFAAHLHFERTASAPFGFRHVRQALLLGVRALVDVHRRRPSDGGIGRSQHRRLLGPERQRGHARGDMRHRPLRVRQPRLPLHVRRRPRPGPQPGRPLRRPVGDLRVPRRRHRVLPGRRSQGAPQHRRRRAWVQPVVALRRAGPGRVPLGQLPRRRRHRRVPPARRRRARRRRFRHRVPLQVLRRPRQEPGVAVHKGAAAAARGQDVPAHRRAAVPVPGRVPRRGARHGAVRPRVGAVLQQPAVPVRRARGRERAAERVGAVDGRLAGGDRVPGAAGVAGCRGQRVRRRGHARVAGAAGGGRRGQLRRDHAVEPLLRQGLQLQCEAAGRLAEQEQANWSRRILTYQEENM</sequence>
<accession>Q5N7S3</accession>